<evidence type="ECO:0000256" key="8">
    <source>
        <dbReference type="PROSITE-ProRule" id="PRU00268"/>
    </source>
</evidence>
<dbReference type="PROSITE" id="PS00585">
    <property type="entry name" value="RIBOSOMAL_S5"/>
    <property type="match status" value="1"/>
</dbReference>
<evidence type="ECO:0000313" key="12">
    <source>
        <dbReference type="Proteomes" id="UP001152320"/>
    </source>
</evidence>
<dbReference type="GO" id="GO:0006412">
    <property type="term" value="P:translation"/>
    <property type="evidence" value="ECO:0007669"/>
    <property type="project" value="InterPro"/>
</dbReference>
<keyword evidence="5 8" id="KW-0687">Ribonucleoprotein</keyword>
<dbReference type="InterPro" id="IPR013810">
    <property type="entry name" value="Ribosomal_uS5_N"/>
</dbReference>
<dbReference type="GO" id="GO:0005763">
    <property type="term" value="C:mitochondrial small ribosomal subunit"/>
    <property type="evidence" value="ECO:0007669"/>
    <property type="project" value="UniProtKB-ARBA"/>
</dbReference>
<dbReference type="GO" id="GO:0003735">
    <property type="term" value="F:structural constituent of ribosome"/>
    <property type="evidence" value="ECO:0007669"/>
    <property type="project" value="UniProtKB-UniRule"/>
</dbReference>
<dbReference type="SUPFAM" id="SSF54768">
    <property type="entry name" value="dsRNA-binding domain-like"/>
    <property type="match status" value="1"/>
</dbReference>
<dbReference type="InterPro" id="IPR005324">
    <property type="entry name" value="Ribosomal_uS5_C"/>
</dbReference>
<dbReference type="EMBL" id="JAIZAY010000003">
    <property type="protein sequence ID" value="KAJ8045056.1"/>
    <property type="molecule type" value="Genomic_DNA"/>
</dbReference>
<dbReference type="Proteomes" id="UP001152320">
    <property type="component" value="Chromosome 3"/>
</dbReference>
<keyword evidence="12" id="KW-1185">Reference proteome</keyword>
<comment type="subcellular location">
    <subcellularLocation>
        <location evidence="1">Mitochondrion</location>
    </subcellularLocation>
</comment>
<dbReference type="PROSITE" id="PS50881">
    <property type="entry name" value="S5_DSRBD"/>
    <property type="match status" value="1"/>
</dbReference>
<evidence type="ECO:0000256" key="2">
    <source>
        <dbReference type="ARBA" id="ARBA00008945"/>
    </source>
</evidence>
<dbReference type="Pfam" id="PF03719">
    <property type="entry name" value="Ribosomal_S5_C"/>
    <property type="match status" value="1"/>
</dbReference>
<dbReference type="Pfam" id="PF21251">
    <property type="entry name" value="Ribosomal_uS5m_N"/>
    <property type="match status" value="1"/>
</dbReference>
<dbReference type="GO" id="GO:0003723">
    <property type="term" value="F:RNA binding"/>
    <property type="evidence" value="ECO:0007669"/>
    <property type="project" value="InterPro"/>
</dbReference>
<organism evidence="11 12">
    <name type="scientific">Holothuria leucospilota</name>
    <name type="common">Black long sea cucumber</name>
    <name type="synonym">Mertensiothuria leucospilota</name>
    <dbReference type="NCBI Taxonomy" id="206669"/>
    <lineage>
        <taxon>Eukaryota</taxon>
        <taxon>Metazoa</taxon>
        <taxon>Echinodermata</taxon>
        <taxon>Eleutherozoa</taxon>
        <taxon>Echinozoa</taxon>
        <taxon>Holothuroidea</taxon>
        <taxon>Aspidochirotacea</taxon>
        <taxon>Aspidochirotida</taxon>
        <taxon>Holothuriidae</taxon>
        <taxon>Holothuria</taxon>
    </lineage>
</organism>
<dbReference type="InterPro" id="IPR048584">
    <property type="entry name" value="Ribosomal_uS5m_N"/>
</dbReference>
<evidence type="ECO:0000259" key="10">
    <source>
        <dbReference type="PROSITE" id="PS50881"/>
    </source>
</evidence>
<dbReference type="Gene3D" id="3.30.230.10">
    <property type="match status" value="1"/>
</dbReference>
<dbReference type="PANTHER" id="PTHR48277:SF1">
    <property type="entry name" value="MITOCHONDRIAL RIBOSOMAL PROTEIN S5"/>
    <property type="match status" value="1"/>
</dbReference>
<dbReference type="Pfam" id="PF00333">
    <property type="entry name" value="Ribosomal_S5"/>
    <property type="match status" value="1"/>
</dbReference>
<gene>
    <name evidence="11" type="ORF">HOLleu_07982</name>
</gene>
<dbReference type="Gene3D" id="3.30.160.20">
    <property type="match status" value="1"/>
</dbReference>
<dbReference type="AlphaFoldDB" id="A0A9Q1CGU2"/>
<dbReference type="InterPro" id="IPR018192">
    <property type="entry name" value="Ribosomal_uS5_N_CS"/>
</dbReference>
<evidence type="ECO:0000256" key="5">
    <source>
        <dbReference type="ARBA" id="ARBA00023274"/>
    </source>
</evidence>
<proteinExistence type="inferred from homology"/>
<dbReference type="InterPro" id="IPR000851">
    <property type="entry name" value="Ribosomal_uS5"/>
</dbReference>
<feature type="domain" description="S5 DRBM" evidence="10">
    <location>
        <begin position="81"/>
        <end position="145"/>
    </location>
</feature>
<dbReference type="PANTHER" id="PTHR48277">
    <property type="entry name" value="MITOCHONDRIAL RIBOSOMAL PROTEIN S5"/>
    <property type="match status" value="1"/>
</dbReference>
<comment type="caution">
    <text evidence="11">The sequence shown here is derived from an EMBL/GenBank/DDBJ whole genome shotgun (WGS) entry which is preliminary data.</text>
</comment>
<dbReference type="FunFam" id="3.30.160.20:FF:000022">
    <property type="entry name" value="28S ribosomal protein S5, mitochondrial"/>
    <property type="match status" value="1"/>
</dbReference>
<evidence type="ECO:0000256" key="1">
    <source>
        <dbReference type="ARBA" id="ARBA00004173"/>
    </source>
</evidence>
<evidence type="ECO:0000256" key="9">
    <source>
        <dbReference type="RuleBase" id="RU003823"/>
    </source>
</evidence>
<evidence type="ECO:0000256" key="7">
    <source>
        <dbReference type="ARBA" id="ARBA00041606"/>
    </source>
</evidence>
<dbReference type="FunFam" id="3.30.230.10:FF:000002">
    <property type="entry name" value="30S ribosomal protein S5"/>
    <property type="match status" value="1"/>
</dbReference>
<evidence type="ECO:0000256" key="6">
    <source>
        <dbReference type="ARBA" id="ARBA00039335"/>
    </source>
</evidence>
<accession>A0A9Q1CGU2</accession>
<evidence type="ECO:0000313" key="11">
    <source>
        <dbReference type="EMBL" id="KAJ8045056.1"/>
    </source>
</evidence>
<comment type="similarity">
    <text evidence="2 9">Belongs to the universal ribosomal protein uS5 family.</text>
</comment>
<protein>
    <recommendedName>
        <fullName evidence="6">Small ribosomal subunit protein uS5m</fullName>
    </recommendedName>
    <alternativeName>
        <fullName evidence="7">28S ribosomal protein S5, mitochondrial</fullName>
    </alternativeName>
</protein>
<keyword evidence="4" id="KW-0496">Mitochondrion</keyword>
<sequence>MIAMTWPGLNAPVTKDREVLTIQQREPDPNREEKLREIRETWDKKKRRRVAIEDRGWTSRSWGGRMLGPPDPIPGENFEGFDSCVLHMRRVFNMVGSIGRKRSMSALVVVGNRNGAVGVSFGKAPDVISALRKAKNRAANNIQYIERYNDHTIFHDIESKFNVTRVRMKKQNKGHGLRCHRIIQEICKLAGIKDIYARVYGNTNPISITMATMNGLLGQETHQQIADRKGLHVVELREECGSLPIIVASPQKRALREDVDEEEWPKELPLEYQEEKPKRKRKFHTQGKIVV</sequence>
<name>A0A9Q1CGU2_HOLLE</name>
<dbReference type="OrthoDB" id="309483at2759"/>
<dbReference type="SUPFAM" id="SSF54211">
    <property type="entry name" value="Ribosomal protein S5 domain 2-like"/>
    <property type="match status" value="1"/>
</dbReference>
<dbReference type="InterPro" id="IPR014721">
    <property type="entry name" value="Ribsml_uS5_D2-typ_fold_subgr"/>
</dbReference>
<dbReference type="InterPro" id="IPR020568">
    <property type="entry name" value="Ribosomal_Su5_D2-typ_SF"/>
</dbReference>
<evidence type="ECO:0000256" key="4">
    <source>
        <dbReference type="ARBA" id="ARBA00023128"/>
    </source>
</evidence>
<evidence type="ECO:0000256" key="3">
    <source>
        <dbReference type="ARBA" id="ARBA00022980"/>
    </source>
</evidence>
<keyword evidence="3 8" id="KW-0689">Ribosomal protein</keyword>
<dbReference type="GO" id="GO:0005743">
    <property type="term" value="C:mitochondrial inner membrane"/>
    <property type="evidence" value="ECO:0007669"/>
    <property type="project" value="UniProtKB-ARBA"/>
</dbReference>
<reference evidence="11" key="1">
    <citation type="submission" date="2021-10" db="EMBL/GenBank/DDBJ databases">
        <title>Tropical sea cucumber genome reveals ecological adaptation and Cuvierian tubules defense mechanism.</title>
        <authorList>
            <person name="Chen T."/>
        </authorList>
    </citation>
    <scope>NUCLEOTIDE SEQUENCE</scope>
    <source>
        <strain evidence="11">Nanhai2018</strain>
        <tissue evidence="11">Muscle</tissue>
    </source>
</reference>